<evidence type="ECO:0000256" key="3">
    <source>
        <dbReference type="ARBA" id="ARBA00022989"/>
    </source>
</evidence>
<dbReference type="PANTHER" id="PTHR21461:SF69">
    <property type="entry name" value="GLYCOSYLTRANSFERASE FAMILY 92 PROTEIN"/>
    <property type="match status" value="1"/>
</dbReference>
<dbReference type="SUPFAM" id="SSF53448">
    <property type="entry name" value="Nucleotide-diphospho-sugar transferases"/>
    <property type="match status" value="1"/>
</dbReference>
<dbReference type="PANTHER" id="PTHR21461">
    <property type="entry name" value="GLYCOSYLTRANSFERASE FAMILY 92 PROTEIN"/>
    <property type="match status" value="1"/>
</dbReference>
<keyword evidence="4" id="KW-0808">Transferase</keyword>
<dbReference type="RefSeq" id="WP_038061491.1">
    <property type="nucleotide sequence ID" value="NZ_FOVB01000005.1"/>
</dbReference>
<dbReference type="EMBL" id="JHEH01000001">
    <property type="protein sequence ID" value="KEP71593.1"/>
    <property type="molecule type" value="Genomic_DNA"/>
</dbReference>
<comment type="caution">
    <text evidence="4">The sequence shown here is derived from an EMBL/GenBank/DDBJ whole genome shotgun (WGS) entry which is preliminary data.</text>
</comment>
<comment type="subcellular location">
    <subcellularLocation>
        <location evidence="1">Membrane</location>
        <topology evidence="1">Single-pass membrane protein</topology>
    </subcellularLocation>
</comment>
<evidence type="ECO:0000256" key="2">
    <source>
        <dbReference type="ARBA" id="ARBA00022692"/>
    </source>
</evidence>
<dbReference type="InterPro" id="IPR029044">
    <property type="entry name" value="Nucleotide-diphossugar_trans"/>
</dbReference>
<evidence type="ECO:0000256" key="1">
    <source>
        <dbReference type="ARBA" id="ARBA00004167"/>
    </source>
</evidence>
<reference evidence="4 5" key="1">
    <citation type="submission" date="2014-03" db="EMBL/GenBank/DDBJ databases">
        <title>The draft genome sequence of Thioclava dalianensis DLFJ1-1.</title>
        <authorList>
            <person name="Lai Q."/>
            <person name="Shao Z."/>
        </authorList>
    </citation>
    <scope>NUCLEOTIDE SEQUENCE [LARGE SCALE GENOMIC DNA]</scope>
    <source>
        <strain evidence="4 5">DLFJ1-1</strain>
    </source>
</reference>
<gene>
    <name evidence="4" type="ORF">DL1_00850</name>
</gene>
<sequence length="356" mass="39519">MRALAITSVKNEGPFLLEWLAHHRAVGFTDFLVFSNDCDDGTDAMLDRLAELGWLTHLPNPGPWKEGPQWAALKRADAHQLVAQADWIAVIDVDEFVTVKTGDGSLSALIAACAPAGAIAMTWRLFGNAGRVAFEDRPISEQFTRCAPPGMIWPWRASMFKTLFANRGAYAKLGVHRPRAPVAERMGEMLWVDGSGRKLPRIYQRQKLFSPLGQDPYGLVQLNHYALGSMESYVVKCDRGRSNRQAGPFDMSYWVERNFSTQEDRSIARYTDQVAASTASLRADPVLARLHARAVAWRKARFATLMLSEEYRALFGRLLLSPPSHPLSPEATQHMIALGLRANAAAQETIADGARD</sequence>
<evidence type="ECO:0000313" key="4">
    <source>
        <dbReference type="EMBL" id="KEP71593.1"/>
    </source>
</evidence>
<proteinExistence type="predicted"/>
<dbReference type="Proteomes" id="UP000027725">
    <property type="component" value="Unassembled WGS sequence"/>
</dbReference>
<dbReference type="Pfam" id="PF13704">
    <property type="entry name" value="Glyco_tranf_2_4"/>
    <property type="match status" value="1"/>
</dbReference>
<dbReference type="GO" id="GO:0016020">
    <property type="term" value="C:membrane"/>
    <property type="evidence" value="ECO:0007669"/>
    <property type="project" value="UniProtKB-SubCell"/>
</dbReference>
<dbReference type="OrthoDB" id="1997677at2"/>
<dbReference type="GO" id="GO:0016757">
    <property type="term" value="F:glycosyltransferase activity"/>
    <property type="evidence" value="ECO:0007669"/>
    <property type="project" value="TreeGrafter"/>
</dbReference>
<dbReference type="eggNOG" id="COG0463">
    <property type="taxonomic scope" value="Bacteria"/>
</dbReference>
<protein>
    <submittedName>
        <fullName evidence="4">Glycosyl transferase family 2</fullName>
    </submittedName>
</protein>
<dbReference type="GO" id="GO:0005737">
    <property type="term" value="C:cytoplasm"/>
    <property type="evidence" value="ECO:0007669"/>
    <property type="project" value="TreeGrafter"/>
</dbReference>
<dbReference type="AlphaFoldDB" id="A0A074TRI9"/>
<accession>A0A074TRI9</accession>
<organism evidence="4 5">
    <name type="scientific">Thioclava dalianensis</name>
    <dbReference type="NCBI Taxonomy" id="1185766"/>
    <lineage>
        <taxon>Bacteria</taxon>
        <taxon>Pseudomonadati</taxon>
        <taxon>Pseudomonadota</taxon>
        <taxon>Alphaproteobacteria</taxon>
        <taxon>Rhodobacterales</taxon>
        <taxon>Paracoccaceae</taxon>
        <taxon>Thioclava</taxon>
    </lineage>
</organism>
<evidence type="ECO:0000313" key="5">
    <source>
        <dbReference type="Proteomes" id="UP000027725"/>
    </source>
</evidence>
<keyword evidence="2" id="KW-0812">Transmembrane</keyword>
<name>A0A074TRI9_9RHOB</name>
<keyword evidence="3" id="KW-1133">Transmembrane helix</keyword>
<keyword evidence="3" id="KW-0472">Membrane</keyword>
<keyword evidence="5" id="KW-1185">Reference proteome</keyword>
<dbReference type="STRING" id="1185766.SAMN05216224_105214"/>